<reference evidence="2 3" key="1">
    <citation type="journal article" date="2005" name="Science">
        <title>The genome of the basidiomycetous yeast and human pathogen Cryptococcus neoformans.</title>
        <authorList>
            <person name="Loftus B.J."/>
            <person name="Fung E."/>
            <person name="Roncaglia P."/>
            <person name="Rowley D."/>
            <person name="Amedeo P."/>
            <person name="Bruno D."/>
            <person name="Vamathevan J."/>
            <person name="Miranda M."/>
            <person name="Anderson I.J."/>
            <person name="Fraser J.A."/>
            <person name="Allen J.E."/>
            <person name="Bosdet I.E."/>
            <person name="Brent M.R."/>
            <person name="Chiu R."/>
            <person name="Doering T.L."/>
            <person name="Donlin M.J."/>
            <person name="D'Souza C.A."/>
            <person name="Fox D.S."/>
            <person name="Grinberg V."/>
            <person name="Fu J."/>
            <person name="Fukushima M."/>
            <person name="Haas B.J."/>
            <person name="Huang J.C."/>
            <person name="Janbon G."/>
            <person name="Jones S.J."/>
            <person name="Koo H.L."/>
            <person name="Krzywinski M.I."/>
            <person name="Kwon-Chung J.K."/>
            <person name="Lengeler K.B."/>
            <person name="Maiti R."/>
            <person name="Marra M.A."/>
            <person name="Marra R.E."/>
            <person name="Mathewson C.A."/>
            <person name="Mitchell T.G."/>
            <person name="Pertea M."/>
            <person name="Riggs F.R."/>
            <person name="Salzberg S.L."/>
            <person name="Schein J.E."/>
            <person name="Shvartsbeyn A."/>
            <person name="Shin H."/>
            <person name="Shumway M."/>
            <person name="Specht C.A."/>
            <person name="Suh B.B."/>
            <person name="Tenney A."/>
            <person name="Utterback T.R."/>
            <person name="Wickes B.L."/>
            <person name="Wortman J.R."/>
            <person name="Wye N.H."/>
            <person name="Kronstad J.W."/>
            <person name="Lodge J.K."/>
            <person name="Heitman J."/>
            <person name="Davis R.W."/>
            <person name="Fraser C.M."/>
            <person name="Hyman R.W."/>
        </authorList>
    </citation>
    <scope>NUCLEOTIDE SEQUENCE [LARGE SCALE GENOMIC DNA]</scope>
    <source>
        <strain evidence="3">JEC21 / ATCC MYA-565</strain>
    </source>
</reference>
<dbReference type="PaxDb" id="214684-A0A0S2LI37"/>
<dbReference type="AlphaFoldDB" id="A0A0S2LI37"/>
<evidence type="ECO:0000256" key="1">
    <source>
        <dbReference type="SAM" id="MobiDB-lite"/>
    </source>
</evidence>
<sequence>MSPLTPESIKSRFTTPPYDRDPSPAPTSASNTQPTNDPIDSCYPHPVRSRARSASLFLDSRQLPNPRSTAGFNLKKQGHSLSSTSIFHLDKDISAKTSSPVSFRQHKESFTRAESRESATTEVCRIPIQSVNPQYQIYRSPTPDQNPHNNRLDRPSQYVFGPRLKLYPFVLPPNLWDGPIPEEVVDSDQKIQQASRPMVSLSLSALNLSDKTHSTSFPSQLLGGPCTSVTPRIIQNPHFSDPRVGKHLIPPALLNRPSNESLHLSNLVPYPDEPSEMGQLVWLDAETAYHLRKGGCITVRNYQGKMRSCYSVEAEDAAMRRDAAILQMSSIPTPSMMARIKGRAHARTALAKNVSNQDAGRRVQVARALKSRGQRTQRGPTGPRTRSSTVKERA</sequence>
<keyword evidence="3" id="KW-1185">Reference proteome</keyword>
<evidence type="ECO:0000313" key="3">
    <source>
        <dbReference type="Proteomes" id="UP000002149"/>
    </source>
</evidence>
<dbReference type="OrthoDB" id="2573730at2759"/>
<protein>
    <submittedName>
        <fullName evidence="2">Uncharacterized protein</fullName>
    </submittedName>
</protein>
<dbReference type="RefSeq" id="XP_024514203.1">
    <property type="nucleotide sequence ID" value="XM_024658931.1"/>
</dbReference>
<name>A0A0S2LI37_CRYD1</name>
<dbReference type="GeneID" id="36392726"/>
<gene>
    <name evidence="2" type="ordered locus">CNB01365</name>
</gene>
<evidence type="ECO:0000313" key="2">
    <source>
        <dbReference type="EMBL" id="ALO60379.1"/>
    </source>
</evidence>
<organism evidence="2 3">
    <name type="scientific">Cryptococcus deneoformans (strain JEC21 / ATCC MYA-565)</name>
    <name type="common">Cryptococcus neoformans var. neoformans serotype D</name>
    <dbReference type="NCBI Taxonomy" id="214684"/>
    <lineage>
        <taxon>Eukaryota</taxon>
        <taxon>Fungi</taxon>
        <taxon>Dikarya</taxon>
        <taxon>Basidiomycota</taxon>
        <taxon>Agaricomycotina</taxon>
        <taxon>Tremellomycetes</taxon>
        <taxon>Tremellales</taxon>
        <taxon>Cryptococcaceae</taxon>
        <taxon>Cryptococcus</taxon>
        <taxon>Cryptococcus neoformans species complex</taxon>
    </lineage>
</organism>
<feature type="region of interest" description="Disordered" evidence="1">
    <location>
        <begin position="368"/>
        <end position="394"/>
    </location>
</feature>
<proteinExistence type="predicted"/>
<feature type="region of interest" description="Disordered" evidence="1">
    <location>
        <begin position="1"/>
        <end position="45"/>
    </location>
</feature>
<dbReference type="InParanoid" id="A0A0S2LI37"/>
<dbReference type="Proteomes" id="UP000002149">
    <property type="component" value="Chromosome 2"/>
</dbReference>
<dbReference type="EMBL" id="AE017342">
    <property type="protein sequence ID" value="ALO60379.1"/>
    <property type="molecule type" value="Genomic_DNA"/>
</dbReference>
<feature type="compositionally biased region" description="Polar residues" evidence="1">
    <location>
        <begin position="26"/>
        <end position="38"/>
    </location>
</feature>
<feature type="compositionally biased region" description="Low complexity" evidence="1">
    <location>
        <begin position="376"/>
        <end position="386"/>
    </location>
</feature>
<dbReference type="VEuPathDB" id="FungiDB:CNB01365"/>
<dbReference type="KEGG" id="cne:CNB01365"/>
<accession>A0A0S2LI37</accession>